<evidence type="ECO:0000313" key="2">
    <source>
        <dbReference type="EMBL" id="KAJ4446919.1"/>
    </source>
</evidence>
<accession>A0ABQ8TJX6</accession>
<feature type="compositionally biased region" description="Polar residues" evidence="1">
    <location>
        <begin position="214"/>
        <end position="232"/>
    </location>
</feature>
<dbReference type="Proteomes" id="UP001148838">
    <property type="component" value="Unassembled WGS sequence"/>
</dbReference>
<dbReference type="EMBL" id="JAJSOF020000009">
    <property type="protein sequence ID" value="KAJ4446919.1"/>
    <property type="molecule type" value="Genomic_DNA"/>
</dbReference>
<gene>
    <name evidence="2" type="ORF">ANN_13620</name>
</gene>
<feature type="region of interest" description="Disordered" evidence="1">
    <location>
        <begin position="207"/>
        <end position="244"/>
    </location>
</feature>
<name>A0ABQ8TJX6_PERAM</name>
<keyword evidence="3" id="KW-1185">Reference proteome</keyword>
<sequence length="244" mass="26730">MNVALKRTLTRVPSIAHPIYAKDRFPSVLPTNTLYAFLNSSIRATCPAHLKRLDLMFLIMSGEEYIANLDTFPNPVVQTTFFNATGVARSVKALACRSGVALGRGVGISCPPTSSKKPVEMNGDDLVVKHGAGFTLPHNSGTANSQLNIMNAGCGFVSYSQITQTRRREPETRCNEILLQMGTHGDTVGSKNWLDDREPDGGRVQIAARRTVDQNRTPKNTVEGRSQPTLSGSKKLWTKKKLEM</sequence>
<comment type="caution">
    <text evidence="2">The sequence shown here is derived from an EMBL/GenBank/DDBJ whole genome shotgun (WGS) entry which is preliminary data.</text>
</comment>
<reference evidence="2 3" key="1">
    <citation type="journal article" date="2022" name="Allergy">
        <title>Genome assembly and annotation of Periplaneta americana reveal a comprehensive cockroach allergen profile.</title>
        <authorList>
            <person name="Wang L."/>
            <person name="Xiong Q."/>
            <person name="Saelim N."/>
            <person name="Wang L."/>
            <person name="Nong W."/>
            <person name="Wan A.T."/>
            <person name="Shi M."/>
            <person name="Liu X."/>
            <person name="Cao Q."/>
            <person name="Hui J.H.L."/>
            <person name="Sookrung N."/>
            <person name="Leung T.F."/>
            <person name="Tungtrongchitr A."/>
            <person name="Tsui S.K.W."/>
        </authorList>
    </citation>
    <scope>NUCLEOTIDE SEQUENCE [LARGE SCALE GENOMIC DNA]</scope>
    <source>
        <strain evidence="2">PWHHKU_190912</strain>
    </source>
</reference>
<proteinExistence type="predicted"/>
<organism evidence="2 3">
    <name type="scientific">Periplaneta americana</name>
    <name type="common">American cockroach</name>
    <name type="synonym">Blatta americana</name>
    <dbReference type="NCBI Taxonomy" id="6978"/>
    <lineage>
        <taxon>Eukaryota</taxon>
        <taxon>Metazoa</taxon>
        <taxon>Ecdysozoa</taxon>
        <taxon>Arthropoda</taxon>
        <taxon>Hexapoda</taxon>
        <taxon>Insecta</taxon>
        <taxon>Pterygota</taxon>
        <taxon>Neoptera</taxon>
        <taxon>Polyneoptera</taxon>
        <taxon>Dictyoptera</taxon>
        <taxon>Blattodea</taxon>
        <taxon>Blattoidea</taxon>
        <taxon>Blattidae</taxon>
        <taxon>Blattinae</taxon>
        <taxon>Periplaneta</taxon>
    </lineage>
</organism>
<protein>
    <submittedName>
        <fullName evidence="2">Uncharacterized protein</fullName>
    </submittedName>
</protein>
<evidence type="ECO:0000256" key="1">
    <source>
        <dbReference type="SAM" id="MobiDB-lite"/>
    </source>
</evidence>
<evidence type="ECO:0000313" key="3">
    <source>
        <dbReference type="Proteomes" id="UP001148838"/>
    </source>
</evidence>